<feature type="signal peptide" evidence="1">
    <location>
        <begin position="1"/>
        <end position="31"/>
    </location>
</feature>
<reference evidence="2 3" key="1">
    <citation type="journal article" date="2023" name="Plant Biotechnol. J.">
        <title>Chromosome-level wild Hevea brasiliensis genome provides new tools for genomic-assisted breeding and valuable loci to elevate rubber yield.</title>
        <authorList>
            <person name="Cheng H."/>
            <person name="Song X."/>
            <person name="Hu Y."/>
            <person name="Wu T."/>
            <person name="Yang Q."/>
            <person name="An Z."/>
            <person name="Feng S."/>
            <person name="Deng Z."/>
            <person name="Wu W."/>
            <person name="Zeng X."/>
            <person name="Tu M."/>
            <person name="Wang X."/>
            <person name="Huang H."/>
        </authorList>
    </citation>
    <scope>NUCLEOTIDE SEQUENCE [LARGE SCALE GENOMIC DNA]</scope>
    <source>
        <strain evidence="2">MT/VB/25A 57/8</strain>
    </source>
</reference>
<evidence type="ECO:0000313" key="3">
    <source>
        <dbReference type="Proteomes" id="UP001174677"/>
    </source>
</evidence>
<name>A0ABQ9LSK7_HEVBR</name>
<accession>A0ABQ9LSK7</accession>
<sequence length="110" mass="12172">MEKEKKLFTRPVLSLMLLIILWLMIISTTVACPSSSPDGGGCKECIVDQMKHGCPSCAPILRCMARCLWGGSSRSKCTKKCDCDGAMLTLSDCKKCMSRCKCSCVAYRYR</sequence>
<protein>
    <submittedName>
        <fullName evidence="2">Uncharacterized protein</fullName>
    </submittedName>
</protein>
<dbReference type="PROSITE" id="PS51257">
    <property type="entry name" value="PROKAR_LIPOPROTEIN"/>
    <property type="match status" value="1"/>
</dbReference>
<evidence type="ECO:0000313" key="2">
    <source>
        <dbReference type="EMBL" id="KAJ9170505.1"/>
    </source>
</evidence>
<proteinExistence type="predicted"/>
<keyword evidence="3" id="KW-1185">Reference proteome</keyword>
<feature type="chain" id="PRO_5045986193" evidence="1">
    <location>
        <begin position="32"/>
        <end position="110"/>
    </location>
</feature>
<evidence type="ECO:0000256" key="1">
    <source>
        <dbReference type="SAM" id="SignalP"/>
    </source>
</evidence>
<keyword evidence="1" id="KW-0732">Signal</keyword>
<gene>
    <name evidence="2" type="ORF">P3X46_018608</name>
</gene>
<dbReference type="EMBL" id="JARPOI010000010">
    <property type="protein sequence ID" value="KAJ9170505.1"/>
    <property type="molecule type" value="Genomic_DNA"/>
</dbReference>
<organism evidence="2 3">
    <name type="scientific">Hevea brasiliensis</name>
    <name type="common">Para rubber tree</name>
    <name type="synonym">Siphonia brasiliensis</name>
    <dbReference type="NCBI Taxonomy" id="3981"/>
    <lineage>
        <taxon>Eukaryota</taxon>
        <taxon>Viridiplantae</taxon>
        <taxon>Streptophyta</taxon>
        <taxon>Embryophyta</taxon>
        <taxon>Tracheophyta</taxon>
        <taxon>Spermatophyta</taxon>
        <taxon>Magnoliopsida</taxon>
        <taxon>eudicotyledons</taxon>
        <taxon>Gunneridae</taxon>
        <taxon>Pentapetalae</taxon>
        <taxon>rosids</taxon>
        <taxon>fabids</taxon>
        <taxon>Malpighiales</taxon>
        <taxon>Euphorbiaceae</taxon>
        <taxon>Crotonoideae</taxon>
        <taxon>Micrandreae</taxon>
        <taxon>Hevea</taxon>
    </lineage>
</organism>
<dbReference type="Proteomes" id="UP001174677">
    <property type="component" value="Chromosome 10"/>
</dbReference>
<comment type="caution">
    <text evidence="2">The sequence shown here is derived from an EMBL/GenBank/DDBJ whole genome shotgun (WGS) entry which is preliminary data.</text>
</comment>